<name>A0A6M3IZC0_9ZZZZ</name>
<accession>A0A6M3IZC0</accession>
<keyword evidence="1" id="KW-0472">Membrane</keyword>
<dbReference type="EMBL" id="MT141478">
    <property type="protein sequence ID" value="QJA62668.1"/>
    <property type="molecule type" value="Genomic_DNA"/>
</dbReference>
<sequence>METTIIMGAWNTILVGIAAYMVKRWMDRQELTTKENKTDVIQMIKENKDEVRQDAQDLNDTLNGIFSQLRIANGRTAALEGKVETMSAVCEERHK</sequence>
<evidence type="ECO:0000256" key="1">
    <source>
        <dbReference type="SAM" id="Phobius"/>
    </source>
</evidence>
<dbReference type="AlphaFoldDB" id="A0A6M3IZC0"/>
<keyword evidence="1" id="KW-1133">Transmembrane helix</keyword>
<feature type="transmembrane region" description="Helical" evidence="1">
    <location>
        <begin position="6"/>
        <end position="22"/>
    </location>
</feature>
<evidence type="ECO:0000313" key="3">
    <source>
        <dbReference type="EMBL" id="QJA77891.1"/>
    </source>
</evidence>
<organism evidence="2">
    <name type="scientific">viral metagenome</name>
    <dbReference type="NCBI Taxonomy" id="1070528"/>
    <lineage>
        <taxon>unclassified sequences</taxon>
        <taxon>metagenomes</taxon>
        <taxon>organismal metagenomes</taxon>
    </lineage>
</organism>
<proteinExistence type="predicted"/>
<dbReference type="EMBL" id="MT142308">
    <property type="protein sequence ID" value="QJA77891.1"/>
    <property type="molecule type" value="Genomic_DNA"/>
</dbReference>
<keyword evidence="1" id="KW-0812">Transmembrane</keyword>
<evidence type="ECO:0000313" key="2">
    <source>
        <dbReference type="EMBL" id="QJA62668.1"/>
    </source>
</evidence>
<reference evidence="2" key="1">
    <citation type="submission" date="2020-03" db="EMBL/GenBank/DDBJ databases">
        <title>The deep terrestrial virosphere.</title>
        <authorList>
            <person name="Holmfeldt K."/>
            <person name="Nilsson E."/>
            <person name="Simone D."/>
            <person name="Lopez-Fernandez M."/>
            <person name="Wu X."/>
            <person name="de Brujin I."/>
            <person name="Lundin D."/>
            <person name="Andersson A."/>
            <person name="Bertilsson S."/>
            <person name="Dopson M."/>
        </authorList>
    </citation>
    <scope>NUCLEOTIDE SEQUENCE</scope>
    <source>
        <strain evidence="3">MM415A01194</strain>
        <strain evidence="2">MM415B00742</strain>
    </source>
</reference>
<gene>
    <name evidence="3" type="ORF">MM415A01194_0010</name>
    <name evidence="2" type="ORF">MM415B00742_0008</name>
</gene>
<protein>
    <submittedName>
        <fullName evidence="2">Uncharacterized protein</fullName>
    </submittedName>
</protein>